<evidence type="ECO:0000256" key="1">
    <source>
        <dbReference type="SAM" id="MobiDB-lite"/>
    </source>
</evidence>
<feature type="region of interest" description="Disordered" evidence="1">
    <location>
        <begin position="120"/>
        <end position="153"/>
    </location>
</feature>
<dbReference type="AlphaFoldDB" id="A0A250X971"/>
<organism evidence="2 3">
    <name type="scientific">Chlamydomonas eustigma</name>
    <dbReference type="NCBI Taxonomy" id="1157962"/>
    <lineage>
        <taxon>Eukaryota</taxon>
        <taxon>Viridiplantae</taxon>
        <taxon>Chlorophyta</taxon>
        <taxon>core chlorophytes</taxon>
        <taxon>Chlorophyceae</taxon>
        <taxon>CS clade</taxon>
        <taxon>Chlamydomonadales</taxon>
        <taxon>Chlamydomonadaceae</taxon>
        <taxon>Chlamydomonas</taxon>
    </lineage>
</organism>
<proteinExistence type="predicted"/>
<protein>
    <submittedName>
        <fullName evidence="2">Uncharacterized protein</fullName>
    </submittedName>
</protein>
<accession>A0A250X971</accession>
<dbReference type="EMBL" id="BEGY01000042">
    <property type="protein sequence ID" value="GAX79442.1"/>
    <property type="molecule type" value="Genomic_DNA"/>
</dbReference>
<gene>
    <name evidence="2" type="ORF">CEUSTIGMA_g6883.t1</name>
</gene>
<comment type="caution">
    <text evidence="2">The sequence shown here is derived from an EMBL/GenBank/DDBJ whole genome shotgun (WGS) entry which is preliminary data.</text>
</comment>
<sequence>MDKSYQAKKCKTILRLSLLLANTTRGYRGAVNDLSAASMADAPNRSAICGSTGQLRQRALPSTSLRSSMPAVNEKGQEHTPTKTDINAGGKLRGKGNNALAGKMRPSPVKLWEEAELGYQDAAEDASPESQAFDQFGIFPEDDTATAPDHAQT</sequence>
<reference evidence="2 3" key="1">
    <citation type="submission" date="2017-08" db="EMBL/GenBank/DDBJ databases">
        <title>Acidophilic green algal genome provides insights into adaptation to an acidic environment.</title>
        <authorList>
            <person name="Hirooka S."/>
            <person name="Hirose Y."/>
            <person name="Kanesaki Y."/>
            <person name="Higuchi S."/>
            <person name="Fujiwara T."/>
            <person name="Onuma R."/>
            <person name="Era A."/>
            <person name="Ohbayashi R."/>
            <person name="Uzuka A."/>
            <person name="Nozaki H."/>
            <person name="Yoshikawa H."/>
            <person name="Miyagishima S.Y."/>
        </authorList>
    </citation>
    <scope>NUCLEOTIDE SEQUENCE [LARGE SCALE GENOMIC DNA]</scope>
    <source>
        <strain evidence="2 3">NIES-2499</strain>
    </source>
</reference>
<evidence type="ECO:0000313" key="3">
    <source>
        <dbReference type="Proteomes" id="UP000232323"/>
    </source>
</evidence>
<name>A0A250X971_9CHLO</name>
<evidence type="ECO:0000313" key="2">
    <source>
        <dbReference type="EMBL" id="GAX79442.1"/>
    </source>
</evidence>
<feature type="compositionally biased region" description="Polar residues" evidence="1">
    <location>
        <begin position="49"/>
        <end position="67"/>
    </location>
</feature>
<feature type="region of interest" description="Disordered" evidence="1">
    <location>
        <begin position="47"/>
        <end position="105"/>
    </location>
</feature>
<dbReference type="Proteomes" id="UP000232323">
    <property type="component" value="Unassembled WGS sequence"/>
</dbReference>
<keyword evidence="3" id="KW-1185">Reference proteome</keyword>